<sequence>MISEFSKFVKKKRNKSLQDPCHLKDEITQLKKIEAVKHYMECNNPKEMISELDRKYRGPGAKSAWELLRDFDTIKFQGSI</sequence>
<dbReference type="Proteomes" id="UP000790347">
    <property type="component" value="Unassembled WGS sequence"/>
</dbReference>
<reference evidence="1" key="2">
    <citation type="journal article" date="2022" name="Res Sq">
        <title>Comparative Genomics Reveals Insights into the Divergent Evolution of Astigmatic Mites and Household Pest Adaptations.</title>
        <authorList>
            <person name="Xiong Q."/>
            <person name="Wan A.T.-Y."/>
            <person name="Liu X.-Y."/>
            <person name="Fung C.S.-H."/>
            <person name="Xiao X."/>
            <person name="Malainual N."/>
            <person name="Hou J."/>
            <person name="Wang L."/>
            <person name="Wang M."/>
            <person name="Yang K."/>
            <person name="Cui Y."/>
            <person name="Leung E."/>
            <person name="Nong W."/>
            <person name="Shin S.-K."/>
            <person name="Au S."/>
            <person name="Jeong K.Y."/>
            <person name="Chew F.T."/>
            <person name="Hui J."/>
            <person name="Leung T.F."/>
            <person name="Tungtrongchitr A."/>
            <person name="Zhong N."/>
            <person name="Liu Z."/>
            <person name="Tsui S."/>
        </authorList>
    </citation>
    <scope>NUCLEOTIDE SEQUENCE</scope>
    <source>
        <strain evidence="1">Derf</strain>
        <tissue evidence="1">Whole organism</tissue>
    </source>
</reference>
<evidence type="ECO:0000313" key="2">
    <source>
        <dbReference type="Proteomes" id="UP000790347"/>
    </source>
</evidence>
<accession>A0A922HXE4</accession>
<gene>
    <name evidence="1" type="ORF">DERF_009481</name>
</gene>
<organism evidence="1 2">
    <name type="scientific">Dermatophagoides farinae</name>
    <name type="common">American house dust mite</name>
    <dbReference type="NCBI Taxonomy" id="6954"/>
    <lineage>
        <taxon>Eukaryota</taxon>
        <taxon>Metazoa</taxon>
        <taxon>Ecdysozoa</taxon>
        <taxon>Arthropoda</taxon>
        <taxon>Chelicerata</taxon>
        <taxon>Arachnida</taxon>
        <taxon>Acari</taxon>
        <taxon>Acariformes</taxon>
        <taxon>Sarcoptiformes</taxon>
        <taxon>Astigmata</taxon>
        <taxon>Psoroptidia</taxon>
        <taxon>Analgoidea</taxon>
        <taxon>Pyroglyphidae</taxon>
        <taxon>Dermatophagoidinae</taxon>
        <taxon>Dermatophagoides</taxon>
    </lineage>
</organism>
<proteinExistence type="predicted"/>
<evidence type="ECO:0000313" key="1">
    <source>
        <dbReference type="EMBL" id="KAH9510994.1"/>
    </source>
</evidence>
<comment type="caution">
    <text evidence="1">The sequence shown here is derived from an EMBL/GenBank/DDBJ whole genome shotgun (WGS) entry which is preliminary data.</text>
</comment>
<name>A0A922HXE4_DERFA</name>
<dbReference type="EMBL" id="ASGP02000004">
    <property type="protein sequence ID" value="KAH9510994.1"/>
    <property type="molecule type" value="Genomic_DNA"/>
</dbReference>
<keyword evidence="2" id="KW-1185">Reference proteome</keyword>
<protein>
    <submittedName>
        <fullName evidence="1">Uncharacterized protein</fullName>
    </submittedName>
</protein>
<dbReference type="AlphaFoldDB" id="A0A922HXE4"/>
<reference evidence="1" key="1">
    <citation type="submission" date="2013-05" db="EMBL/GenBank/DDBJ databases">
        <authorList>
            <person name="Yim A.K.Y."/>
            <person name="Chan T.F."/>
            <person name="Ji K.M."/>
            <person name="Liu X.Y."/>
            <person name="Zhou J.W."/>
            <person name="Li R.Q."/>
            <person name="Yang K.Y."/>
            <person name="Li J."/>
            <person name="Li M."/>
            <person name="Law P.T.W."/>
            <person name="Wu Y.L."/>
            <person name="Cai Z.L."/>
            <person name="Qin H."/>
            <person name="Bao Y."/>
            <person name="Leung R.K.K."/>
            <person name="Ng P.K.S."/>
            <person name="Zou J."/>
            <person name="Zhong X.J."/>
            <person name="Ran P.X."/>
            <person name="Zhong N.S."/>
            <person name="Liu Z.G."/>
            <person name="Tsui S.K.W."/>
        </authorList>
    </citation>
    <scope>NUCLEOTIDE SEQUENCE</scope>
    <source>
        <strain evidence="1">Derf</strain>
        <tissue evidence="1">Whole organism</tissue>
    </source>
</reference>